<evidence type="ECO:0000313" key="1">
    <source>
        <dbReference type="EMBL" id="KAF4714766.1"/>
    </source>
</evidence>
<sequence length="73" mass="8225">FHSRSPSEQMVDTNDCPAGFHRLLCTILAHGLVHCIWPPRCGKIRSELCPKWTRVGPTGLCHNSALHSLHPYH</sequence>
<feature type="non-terminal residue" evidence="1">
    <location>
        <position position="73"/>
    </location>
</feature>
<evidence type="ECO:0000313" key="2">
    <source>
        <dbReference type="Proteomes" id="UP000574390"/>
    </source>
</evidence>
<gene>
    <name evidence="1" type="ORF">FOZ62_016196</name>
</gene>
<feature type="non-terminal residue" evidence="1">
    <location>
        <position position="1"/>
    </location>
</feature>
<dbReference type="EMBL" id="JABANM010025324">
    <property type="protein sequence ID" value="KAF4714766.1"/>
    <property type="molecule type" value="Genomic_DNA"/>
</dbReference>
<comment type="caution">
    <text evidence="1">The sequence shown here is derived from an EMBL/GenBank/DDBJ whole genome shotgun (WGS) entry which is preliminary data.</text>
</comment>
<protein>
    <submittedName>
        <fullName evidence="1">Uncharacterized protein</fullName>
    </submittedName>
</protein>
<dbReference type="Proteomes" id="UP000574390">
    <property type="component" value="Unassembled WGS sequence"/>
</dbReference>
<proteinExistence type="predicted"/>
<reference evidence="1 2" key="1">
    <citation type="submission" date="2020-04" db="EMBL/GenBank/DDBJ databases">
        <title>Perkinsus olseni comparative genomics.</title>
        <authorList>
            <person name="Bogema D.R."/>
        </authorList>
    </citation>
    <scope>NUCLEOTIDE SEQUENCE [LARGE SCALE GENOMIC DNA]</scope>
    <source>
        <strain evidence="1">ATCC PRA-205</strain>
    </source>
</reference>
<dbReference type="AlphaFoldDB" id="A0A7J6R4A8"/>
<name>A0A7J6R4A8_PEROL</name>
<organism evidence="1 2">
    <name type="scientific">Perkinsus olseni</name>
    <name type="common">Perkinsus atlanticus</name>
    <dbReference type="NCBI Taxonomy" id="32597"/>
    <lineage>
        <taxon>Eukaryota</taxon>
        <taxon>Sar</taxon>
        <taxon>Alveolata</taxon>
        <taxon>Perkinsozoa</taxon>
        <taxon>Perkinsea</taxon>
        <taxon>Perkinsida</taxon>
        <taxon>Perkinsidae</taxon>
        <taxon>Perkinsus</taxon>
    </lineage>
</organism>
<accession>A0A7J6R4A8</accession>